<feature type="region of interest" description="Disordered" evidence="1">
    <location>
        <begin position="455"/>
        <end position="480"/>
    </location>
</feature>
<organism evidence="3 4">
    <name type="scientific">Snodgrassella alvi</name>
    <dbReference type="NCBI Taxonomy" id="1196083"/>
    <lineage>
        <taxon>Bacteria</taxon>
        <taxon>Pseudomonadati</taxon>
        <taxon>Pseudomonadota</taxon>
        <taxon>Betaproteobacteria</taxon>
        <taxon>Neisseriales</taxon>
        <taxon>Neisseriaceae</taxon>
        <taxon>Snodgrassella</taxon>
    </lineage>
</organism>
<dbReference type="Gene3D" id="2.30.30.40">
    <property type="entry name" value="SH3 Domains"/>
    <property type="match status" value="1"/>
</dbReference>
<evidence type="ECO:0000256" key="1">
    <source>
        <dbReference type="SAM" id="MobiDB-lite"/>
    </source>
</evidence>
<evidence type="ECO:0000313" key="4">
    <source>
        <dbReference type="Proteomes" id="UP000231094"/>
    </source>
</evidence>
<reference evidence="3 4" key="1">
    <citation type="journal article" date="2017" name="MBio">
        <title>Type VI secretion-mediated competition in the bee gut microbiome.</title>
        <authorList>
            <person name="Steele M.I."/>
            <person name="Kwong W.K."/>
            <person name="Powell J.E."/>
            <person name="Whiteley M."/>
            <person name="Moran N.A."/>
        </authorList>
    </citation>
    <scope>NUCLEOTIDE SEQUENCE [LARGE SCALE GENOMIC DNA]</scope>
    <source>
        <strain evidence="3 4">PEB0171</strain>
    </source>
</reference>
<dbReference type="NCBIfam" id="NF047539">
    <property type="entry name" value="XAC2610_fam"/>
    <property type="match status" value="1"/>
</dbReference>
<dbReference type="Proteomes" id="UP000231094">
    <property type="component" value="Unassembled WGS sequence"/>
</dbReference>
<name>A0A2N9Y4W7_9NEIS</name>
<gene>
    <name evidence="3" type="ORF">BHC47_10595</name>
</gene>
<comment type="caution">
    <text evidence="3">The sequence shown here is derived from an EMBL/GenBank/DDBJ whole genome shotgun (WGS) entry which is preliminary data.</text>
</comment>
<evidence type="ECO:0000259" key="2">
    <source>
        <dbReference type="Pfam" id="PF08239"/>
    </source>
</evidence>
<proteinExistence type="predicted"/>
<feature type="domain" description="SH3b" evidence="2">
    <location>
        <begin position="219"/>
        <end position="270"/>
    </location>
</feature>
<protein>
    <recommendedName>
        <fullName evidence="2">SH3b domain-containing protein</fullName>
    </recommendedName>
</protein>
<dbReference type="Pfam" id="PF08239">
    <property type="entry name" value="SH3_3"/>
    <property type="match status" value="1"/>
</dbReference>
<dbReference type="RefSeq" id="WP_100116627.1">
    <property type="nucleotide sequence ID" value="NZ_MEIV01000030.1"/>
</dbReference>
<dbReference type="AlphaFoldDB" id="A0A2N9Y4W7"/>
<accession>A0A2N9Y4W7</accession>
<dbReference type="InterPro" id="IPR058087">
    <property type="entry name" value="XAC2610_dom"/>
</dbReference>
<dbReference type="InterPro" id="IPR003646">
    <property type="entry name" value="SH3-like_bac-type"/>
</dbReference>
<evidence type="ECO:0000313" key="3">
    <source>
        <dbReference type="EMBL" id="PIT63301.1"/>
    </source>
</evidence>
<dbReference type="EMBL" id="MEIV01000030">
    <property type="protein sequence ID" value="PIT63301.1"/>
    <property type="molecule type" value="Genomic_DNA"/>
</dbReference>
<sequence length="480" mass="55599">MKKTISFISFFLYISLTFAEVSLRPGIYRLIPEDWQNDVDTSHLTGNITAGEKTEVEIQHAIPASSQIKYAIVSRAKVSDNRDISENKMMFLEQENPAATEKDANAFCKRYTWASRWSKSNLYCYAYKADENIVSHEPLFKWDQESFAIRWVSKKQHIDSQYTPAKHKPAKKDFPCLSDGCAPDITIKNYRQVYYNDVFKLETPQPYQDILYLNEDMPLYQEPNQKSPIIKQLYKGNSVAFILKTPDWYQVDDISADGVITRGWINRDDLIKVQWYPQKAKTPLFRFLVAVDETTNSPVAIAVIDRKTNNRVQVLRNIYPCEPIKNYVHVLQDRDILTCAKISDENDPDAFKSDELIRLVDANFDKYPDLLMYGSSGGAGPNNTDNYFLYYPKSRHFVFNKELSSMPQLGFDSKNHTVTTSMRGGCCAYNSETYRFINNQLKLIKTWERYSTSDKTSETTGTLKNGKMHYRTKTYKDKSH</sequence>